<reference evidence="12 13" key="1">
    <citation type="submission" date="2015-08" db="EMBL/GenBank/DDBJ databases">
        <title>Antibacterial properties of a collection of Vibrionaceae strains.</title>
        <authorList>
            <person name="Giubergia S."/>
        </authorList>
    </citation>
    <scope>NUCLEOTIDE SEQUENCE [LARGE SCALE GENOMIC DNA]</scope>
    <source>
        <strain evidence="12 13">S0821</strain>
    </source>
</reference>
<evidence type="ECO:0000256" key="4">
    <source>
        <dbReference type="ARBA" id="ARBA00022452"/>
    </source>
</evidence>
<accession>A0A0Q2MCS0</accession>
<comment type="subcellular location">
    <subcellularLocation>
        <location evidence="1">Cell outer membrane</location>
        <topology evidence="1">Multi-pass membrane protein</topology>
    </subcellularLocation>
</comment>
<keyword evidence="8" id="KW-0472">Membrane</keyword>
<dbReference type="GO" id="GO:0015774">
    <property type="term" value="P:polysaccharide transport"/>
    <property type="evidence" value="ECO:0007669"/>
    <property type="project" value="TreeGrafter"/>
</dbReference>
<evidence type="ECO:0000256" key="7">
    <source>
        <dbReference type="ARBA" id="ARBA00023114"/>
    </source>
</evidence>
<proteinExistence type="inferred from homology"/>
<keyword evidence="4" id="KW-1134">Transmembrane beta strand</keyword>
<dbReference type="GO" id="GO:0046930">
    <property type="term" value="C:pore complex"/>
    <property type="evidence" value="ECO:0007669"/>
    <property type="project" value="UniProtKB-KW"/>
</dbReference>
<dbReference type="InParanoid" id="A0A0Q2MCS0"/>
<dbReference type="InterPro" id="IPR003192">
    <property type="entry name" value="Porin_LamB"/>
</dbReference>
<dbReference type="PANTHER" id="PTHR38762:SF1">
    <property type="entry name" value="CRYPTIC OUTER MEMBRANE PORIN BGLH-RELATED"/>
    <property type="match status" value="1"/>
</dbReference>
<dbReference type="Pfam" id="PF02264">
    <property type="entry name" value="LamB"/>
    <property type="match status" value="1"/>
</dbReference>
<dbReference type="EMBL" id="LKHS01000009">
    <property type="protein sequence ID" value="KQH85865.1"/>
    <property type="molecule type" value="Genomic_DNA"/>
</dbReference>
<dbReference type="SUPFAM" id="SSF56935">
    <property type="entry name" value="Porins"/>
    <property type="match status" value="1"/>
</dbReference>
<dbReference type="RefSeq" id="WP_055466133.1">
    <property type="nucleotide sequence ID" value="NZ_CAWQRI010000127.1"/>
</dbReference>
<evidence type="ECO:0000256" key="9">
    <source>
        <dbReference type="ARBA" id="ARBA00023237"/>
    </source>
</evidence>
<comment type="similarity">
    <text evidence="2">Belongs to the porin LamB (TC 1.B.3) family.</text>
</comment>
<name>A0A0Q2MCS0_VIBFU</name>
<dbReference type="AlphaFoldDB" id="A0A0Q2MCS0"/>
<feature type="coiled-coil region" evidence="10">
    <location>
        <begin position="19"/>
        <end position="53"/>
    </location>
</feature>
<comment type="caution">
    <text evidence="12">The sequence shown here is derived from an EMBL/GenBank/DDBJ whole genome shotgun (WGS) entry which is preliminary data.</text>
</comment>
<evidence type="ECO:0000256" key="11">
    <source>
        <dbReference type="SAM" id="SignalP"/>
    </source>
</evidence>
<keyword evidence="3" id="KW-0813">Transport</keyword>
<dbReference type="GO" id="GO:0009279">
    <property type="term" value="C:cell outer membrane"/>
    <property type="evidence" value="ECO:0007669"/>
    <property type="project" value="UniProtKB-SubCell"/>
</dbReference>
<keyword evidence="10" id="KW-0175">Coiled coil</keyword>
<evidence type="ECO:0000256" key="1">
    <source>
        <dbReference type="ARBA" id="ARBA00004571"/>
    </source>
</evidence>
<keyword evidence="9" id="KW-0998">Cell outer membrane</keyword>
<dbReference type="GO" id="GO:0015288">
    <property type="term" value="F:porin activity"/>
    <property type="evidence" value="ECO:0007669"/>
    <property type="project" value="UniProtKB-KW"/>
</dbReference>
<evidence type="ECO:0000256" key="5">
    <source>
        <dbReference type="ARBA" id="ARBA00022692"/>
    </source>
</evidence>
<protein>
    <submittedName>
        <fullName evidence="12">Porin</fullName>
    </submittedName>
</protein>
<feature type="chain" id="PRO_5006194482" evidence="11">
    <location>
        <begin position="23"/>
        <end position="462"/>
    </location>
</feature>
<evidence type="ECO:0000256" key="6">
    <source>
        <dbReference type="ARBA" id="ARBA00023065"/>
    </source>
</evidence>
<dbReference type="Gene3D" id="2.40.170.10">
    <property type="entry name" value="Porin, LamB type"/>
    <property type="match status" value="1"/>
</dbReference>
<keyword evidence="6" id="KW-0406">Ion transport</keyword>
<keyword evidence="13" id="KW-1185">Reference proteome</keyword>
<dbReference type="Proteomes" id="UP000051221">
    <property type="component" value="Unassembled WGS sequence"/>
</dbReference>
<evidence type="ECO:0000313" key="13">
    <source>
        <dbReference type="Proteomes" id="UP000051221"/>
    </source>
</evidence>
<evidence type="ECO:0000256" key="3">
    <source>
        <dbReference type="ARBA" id="ARBA00022448"/>
    </source>
</evidence>
<gene>
    <name evidence="12" type="ORF">AMR76_11330</name>
</gene>
<evidence type="ECO:0000256" key="2">
    <source>
        <dbReference type="ARBA" id="ARBA00007055"/>
    </source>
</evidence>
<evidence type="ECO:0000313" key="12">
    <source>
        <dbReference type="EMBL" id="KQH85865.1"/>
    </source>
</evidence>
<keyword evidence="7" id="KW-0626">Porin</keyword>
<dbReference type="GO" id="GO:0015144">
    <property type="term" value="F:carbohydrate transmembrane transporter activity"/>
    <property type="evidence" value="ECO:0007669"/>
    <property type="project" value="TreeGrafter"/>
</dbReference>
<dbReference type="GO" id="GO:0006811">
    <property type="term" value="P:monoatomic ion transport"/>
    <property type="evidence" value="ECO:0007669"/>
    <property type="project" value="UniProtKB-KW"/>
</dbReference>
<keyword evidence="11" id="KW-0732">Signal</keyword>
<keyword evidence="5" id="KW-0812">Transmembrane</keyword>
<dbReference type="PANTHER" id="PTHR38762">
    <property type="entry name" value="CRYPTIC OUTER MEMBRANE PORIN BGLH-RELATED"/>
    <property type="match status" value="1"/>
</dbReference>
<sequence>MKTKALTLAVAAALFPATAVWANSDLSALEARINDLESRLAQTEQTAQQAQDTASSFEFHGYARAGLLVNDDLNGANGTGPYMTAAGALGAPVGRLGLEDDNYLEANLIHNRTMDDGSSARFHIMLADSVETNNEWTADDSQLNVRQVYAELSNLSSFSGPFEHATLWAGKRFDRDNFDIHFFDSDIVFLSGTGAGIYDVQFTQHWKANFSIYGRDFGEIDSSSTDVENYIATMNNRFGNFQVMVSGMASSDNQNRDTDSASPTKRAETGVHALFAYHGQSFYGLSDGFSKSGVLVGQGLGAELKGIGSNGDLNDDAKAMRVFSYGVTRFADNWRIAPAVMAEYSQDRIKTNDEFKWASVNVRLAQELTQNFEMVYEGTYQYMDLDNSVDQAKGSFYKATIAPTFKLATSAGFFDRPEIRFAVSYVDWSSALDDYAVSLDSDASTMGSGGETVFALQMETWF</sequence>
<dbReference type="InterPro" id="IPR050286">
    <property type="entry name" value="G_neg_Bact_CarbUptk_Porin"/>
</dbReference>
<dbReference type="InterPro" id="IPR036998">
    <property type="entry name" value="Porin_LamB_sf"/>
</dbReference>
<feature type="signal peptide" evidence="11">
    <location>
        <begin position="1"/>
        <end position="22"/>
    </location>
</feature>
<organism evidence="12 13">
    <name type="scientific">Vibrio furnissii</name>
    <dbReference type="NCBI Taxonomy" id="29494"/>
    <lineage>
        <taxon>Bacteria</taxon>
        <taxon>Pseudomonadati</taxon>
        <taxon>Pseudomonadota</taxon>
        <taxon>Gammaproteobacteria</taxon>
        <taxon>Vibrionales</taxon>
        <taxon>Vibrionaceae</taxon>
        <taxon>Vibrio</taxon>
    </lineage>
</organism>
<evidence type="ECO:0000256" key="10">
    <source>
        <dbReference type="SAM" id="Coils"/>
    </source>
</evidence>
<evidence type="ECO:0000256" key="8">
    <source>
        <dbReference type="ARBA" id="ARBA00023136"/>
    </source>
</evidence>